<evidence type="ECO:0000313" key="1">
    <source>
        <dbReference type="EMBL" id="OAN12952.1"/>
    </source>
</evidence>
<dbReference type="Pfam" id="PF21196">
    <property type="entry name" value="PcrA_UvrD_tudor"/>
    <property type="match status" value="1"/>
</dbReference>
<comment type="caution">
    <text evidence="1">The sequence shown here is derived from an EMBL/GenBank/DDBJ whole genome shotgun (WGS) entry which is preliminary data.</text>
</comment>
<dbReference type="EMBL" id="LVHF01000029">
    <property type="protein sequence ID" value="OAN12952.1"/>
    <property type="molecule type" value="Genomic_DNA"/>
</dbReference>
<dbReference type="SUPFAM" id="SSF52309">
    <property type="entry name" value="N-(deoxy)ribosyltransferase-like"/>
    <property type="match status" value="1"/>
</dbReference>
<dbReference type="Proteomes" id="UP000078503">
    <property type="component" value="Unassembled WGS sequence"/>
</dbReference>
<sequence>MDKQSCFVIMPFAEPFETYYKRIIKPAIDKNDLYAVRGDSLFRSTHIMDDIWNSIKESSLVIAELTGKNPNVYYELGLAHALKKPAILIASNIEDVPFDLRPLRVLIYDKNDPDWGATLKANISSAIQETLSSPTEAIPHTFREYEPPATKEEATLADRLSILENHVSELIIDSYSEVYKEEPQVSKSESVFSPGERVVHPKFGAGQVIKFEGKGASSRVQVNFDVEGVKWLVTKYAKLNRE</sequence>
<dbReference type="AlphaFoldDB" id="A0A178K8D0"/>
<accession>A0A178K8D0</accession>
<evidence type="ECO:0000313" key="2">
    <source>
        <dbReference type="Proteomes" id="UP000078503"/>
    </source>
</evidence>
<dbReference type="Gene3D" id="3.40.50.450">
    <property type="match status" value="1"/>
</dbReference>
<reference evidence="1 2" key="1">
    <citation type="submission" date="2016-03" db="EMBL/GenBank/DDBJ databases">
        <title>Photobacterium proteolyticum sp. nov. a protease producing bacterium isolated from ocean sediments of Laizhou Bay.</title>
        <authorList>
            <person name="Li Y."/>
        </authorList>
    </citation>
    <scope>NUCLEOTIDE SEQUENCE [LARGE SCALE GENOMIC DNA]</scope>
    <source>
        <strain evidence="1 2">R-40508</strain>
    </source>
</reference>
<name>A0A178K8D0_9GAMM</name>
<dbReference type="OrthoDB" id="5180013at2"/>
<gene>
    <name evidence="1" type="ORF">A3K86_14850</name>
</gene>
<keyword evidence="2" id="KW-1185">Reference proteome</keyword>
<protein>
    <recommendedName>
        <fullName evidence="3">Nucleoside 2-deoxyribosyltransferase</fullName>
    </recommendedName>
</protein>
<evidence type="ECO:0008006" key="3">
    <source>
        <dbReference type="Google" id="ProtNLM"/>
    </source>
</evidence>
<organism evidence="1 2">
    <name type="scientific">Photobacterium jeanii</name>
    <dbReference type="NCBI Taxonomy" id="858640"/>
    <lineage>
        <taxon>Bacteria</taxon>
        <taxon>Pseudomonadati</taxon>
        <taxon>Pseudomonadota</taxon>
        <taxon>Gammaproteobacteria</taxon>
        <taxon>Vibrionales</taxon>
        <taxon>Vibrionaceae</taxon>
        <taxon>Photobacterium</taxon>
    </lineage>
</organism>
<proteinExistence type="predicted"/>